<dbReference type="Proteomes" id="UP000748025">
    <property type="component" value="Unassembled WGS sequence"/>
</dbReference>
<keyword evidence="2" id="KW-1185">Reference proteome</keyword>
<sequence length="129" mass="14850">MSLADVLVIDTDRVCDESRRRGSADRDQRYPMSGFNVGYCNQVCRVEQQDGQTRSADRQIPCPQTRSSRWTVLGSDKTQDWFEINRLSDLERPIDRSPAIRAAAPLQLWREELKARAYISDALSSVWRS</sequence>
<reference evidence="1" key="1">
    <citation type="journal article" date="2020" name="bioRxiv">
        <title>Whole genome comparisons of ergot fungi reveals the divergence and evolution of species within the genus Claviceps are the result of varying mechanisms driving genome evolution and host range expansion.</title>
        <authorList>
            <person name="Wyka S.A."/>
            <person name="Mondo S.J."/>
            <person name="Liu M."/>
            <person name="Dettman J."/>
            <person name="Nalam V."/>
            <person name="Broders K.D."/>
        </authorList>
    </citation>
    <scope>NUCLEOTIDE SEQUENCE</scope>
    <source>
        <strain evidence="1">CCC 602</strain>
    </source>
</reference>
<gene>
    <name evidence="1" type="ORF">E4U43_005707</name>
</gene>
<proteinExistence type="predicted"/>
<evidence type="ECO:0000313" key="1">
    <source>
        <dbReference type="EMBL" id="KAG6018290.1"/>
    </source>
</evidence>
<dbReference type="AlphaFoldDB" id="A0A9P7NIY6"/>
<organism evidence="1 2">
    <name type="scientific">Claviceps pusilla</name>
    <dbReference type="NCBI Taxonomy" id="123648"/>
    <lineage>
        <taxon>Eukaryota</taxon>
        <taxon>Fungi</taxon>
        <taxon>Dikarya</taxon>
        <taxon>Ascomycota</taxon>
        <taxon>Pezizomycotina</taxon>
        <taxon>Sordariomycetes</taxon>
        <taxon>Hypocreomycetidae</taxon>
        <taxon>Hypocreales</taxon>
        <taxon>Clavicipitaceae</taxon>
        <taxon>Claviceps</taxon>
    </lineage>
</organism>
<name>A0A9P7NIY6_9HYPO</name>
<evidence type="ECO:0000313" key="2">
    <source>
        <dbReference type="Proteomes" id="UP000748025"/>
    </source>
</evidence>
<dbReference type="EMBL" id="SRPW01000038">
    <property type="protein sequence ID" value="KAG6018290.1"/>
    <property type="molecule type" value="Genomic_DNA"/>
</dbReference>
<protein>
    <submittedName>
        <fullName evidence="1">Uncharacterized protein</fullName>
    </submittedName>
</protein>
<accession>A0A9P7NIY6</accession>
<comment type="caution">
    <text evidence="1">The sequence shown here is derived from an EMBL/GenBank/DDBJ whole genome shotgun (WGS) entry which is preliminary data.</text>
</comment>